<sequence>MNSPIWVMIVRYLDLVETSNEFTRPNPNIDRLVNFLNSVPGTDKVLMFIQYFSKILIWFSNRTGKESLAQRIVNLSNPVSDFRIFLRFYGLLPLIQWMIHIEHHPPKSSLLLHIERIQNFIMILYYPFEHIWWLAYHKVISISDERMNKIGIWSCRFWAAYVILQFSHLAIEWKLYKIRSRDIIKKVDGDEDDIRKEKRVIKKTRERIIRDTFINIGYLPLTVHWSIENSTFPDIGVGIFGTLAAFYQLVGAWKSANE</sequence>
<gene>
    <name evidence="5" type="ORF">RCL2_000296000</name>
</gene>
<accession>A0A8H3QG00</accession>
<evidence type="ECO:0000313" key="6">
    <source>
        <dbReference type="Proteomes" id="UP000615446"/>
    </source>
</evidence>
<keyword evidence="2" id="KW-0472">Membrane</keyword>
<evidence type="ECO:0000256" key="2">
    <source>
        <dbReference type="ARBA" id="ARBA00023136"/>
    </source>
</evidence>
<dbReference type="PANTHER" id="PTHR12652:SF25">
    <property type="entry name" value="MICROBODY (PEROXISOME) PROLIFERATION PROTEIN PEROXIN 11C (EUROFUNG)"/>
    <property type="match status" value="1"/>
</dbReference>
<dbReference type="PANTHER" id="PTHR12652">
    <property type="entry name" value="PEROXISOMAL BIOGENESIS FACTOR 11"/>
    <property type="match status" value="1"/>
</dbReference>
<evidence type="ECO:0000256" key="1">
    <source>
        <dbReference type="ARBA" id="ARBA00022593"/>
    </source>
</evidence>
<keyword evidence="1" id="KW-0962">Peroxisome biogenesis</keyword>
<dbReference type="InterPro" id="IPR008733">
    <property type="entry name" value="PEX11"/>
</dbReference>
<evidence type="ECO:0000313" key="5">
    <source>
        <dbReference type="EMBL" id="GES75529.1"/>
    </source>
</evidence>
<protein>
    <submittedName>
        <fullName evidence="5">Peroxisomal biogenesis factor 11</fullName>
    </submittedName>
</protein>
<comment type="caution">
    <text evidence="5">The sequence shown here is derived from an EMBL/GenBank/DDBJ whole genome shotgun (WGS) entry which is preliminary data.</text>
</comment>
<comment type="subcellular location">
    <subcellularLocation>
        <location evidence="4">Peroxisome membrane</location>
    </subcellularLocation>
</comment>
<organism evidence="5 6">
    <name type="scientific">Rhizophagus clarus</name>
    <dbReference type="NCBI Taxonomy" id="94130"/>
    <lineage>
        <taxon>Eukaryota</taxon>
        <taxon>Fungi</taxon>
        <taxon>Fungi incertae sedis</taxon>
        <taxon>Mucoromycota</taxon>
        <taxon>Glomeromycotina</taxon>
        <taxon>Glomeromycetes</taxon>
        <taxon>Glomerales</taxon>
        <taxon>Glomeraceae</taxon>
        <taxon>Rhizophagus</taxon>
    </lineage>
</organism>
<evidence type="ECO:0000256" key="4">
    <source>
        <dbReference type="ARBA" id="ARBA00046271"/>
    </source>
</evidence>
<evidence type="ECO:0000256" key="3">
    <source>
        <dbReference type="ARBA" id="ARBA00023140"/>
    </source>
</evidence>
<dbReference type="GO" id="GO:0005778">
    <property type="term" value="C:peroxisomal membrane"/>
    <property type="evidence" value="ECO:0007669"/>
    <property type="project" value="UniProtKB-SubCell"/>
</dbReference>
<keyword evidence="3" id="KW-0576">Peroxisome</keyword>
<dbReference type="Proteomes" id="UP000615446">
    <property type="component" value="Unassembled WGS sequence"/>
</dbReference>
<dbReference type="OrthoDB" id="10005898at2759"/>
<reference evidence="5" key="1">
    <citation type="submission" date="2019-10" db="EMBL/GenBank/DDBJ databases">
        <title>Conservation and host-specific expression of non-tandemly repeated heterogenous ribosome RNA gene in arbuscular mycorrhizal fungi.</title>
        <authorList>
            <person name="Maeda T."/>
            <person name="Kobayashi Y."/>
            <person name="Nakagawa T."/>
            <person name="Ezawa T."/>
            <person name="Yamaguchi K."/>
            <person name="Bino T."/>
            <person name="Nishimoto Y."/>
            <person name="Shigenobu S."/>
            <person name="Kawaguchi M."/>
        </authorList>
    </citation>
    <scope>NUCLEOTIDE SEQUENCE</scope>
    <source>
        <strain evidence="5">HR1</strain>
    </source>
</reference>
<dbReference type="AlphaFoldDB" id="A0A8H3QG00"/>
<dbReference type="GO" id="GO:0016559">
    <property type="term" value="P:peroxisome fission"/>
    <property type="evidence" value="ECO:0007669"/>
    <property type="project" value="InterPro"/>
</dbReference>
<dbReference type="Pfam" id="PF05648">
    <property type="entry name" value="PEX11"/>
    <property type="match status" value="1"/>
</dbReference>
<dbReference type="EMBL" id="BLAL01000016">
    <property type="protein sequence ID" value="GES75529.1"/>
    <property type="molecule type" value="Genomic_DNA"/>
</dbReference>
<name>A0A8H3QG00_9GLOM</name>
<proteinExistence type="predicted"/>